<dbReference type="InterPro" id="IPR036249">
    <property type="entry name" value="Thioredoxin-like_sf"/>
</dbReference>
<name>A0A0F8W6X6_9ZZZZ</name>
<proteinExistence type="predicted"/>
<dbReference type="CDD" id="cd02947">
    <property type="entry name" value="TRX_family"/>
    <property type="match status" value="1"/>
</dbReference>
<organism evidence="2">
    <name type="scientific">marine sediment metagenome</name>
    <dbReference type="NCBI Taxonomy" id="412755"/>
    <lineage>
        <taxon>unclassified sequences</taxon>
        <taxon>metagenomes</taxon>
        <taxon>ecological metagenomes</taxon>
    </lineage>
</organism>
<reference evidence="2" key="1">
    <citation type="journal article" date="2015" name="Nature">
        <title>Complex archaea that bridge the gap between prokaryotes and eukaryotes.</title>
        <authorList>
            <person name="Spang A."/>
            <person name="Saw J.H."/>
            <person name="Jorgensen S.L."/>
            <person name="Zaremba-Niedzwiedzka K."/>
            <person name="Martijn J."/>
            <person name="Lind A.E."/>
            <person name="van Eijk R."/>
            <person name="Schleper C."/>
            <person name="Guy L."/>
            <person name="Ettema T.J."/>
        </authorList>
    </citation>
    <scope>NUCLEOTIDE SEQUENCE</scope>
</reference>
<dbReference type="AlphaFoldDB" id="A0A0F8W6X6"/>
<sequence>VFGSDTCVYCPRMYPVVEQLRKDGYIVFYIETPDYPGIFEQFELTAWPTTVIMNDGKPQMRFVGVTTSKNIARHLKTRKQQGLKPEKDKS</sequence>
<accession>A0A0F8W6X6</accession>
<dbReference type="SUPFAM" id="SSF52833">
    <property type="entry name" value="Thioredoxin-like"/>
    <property type="match status" value="1"/>
</dbReference>
<feature type="non-terminal residue" evidence="2">
    <location>
        <position position="1"/>
    </location>
</feature>
<dbReference type="Pfam" id="PF00085">
    <property type="entry name" value="Thioredoxin"/>
    <property type="match status" value="1"/>
</dbReference>
<gene>
    <name evidence="2" type="ORF">LCGC14_3105480</name>
</gene>
<feature type="domain" description="Thioredoxin" evidence="1">
    <location>
        <begin position="2"/>
        <end position="76"/>
    </location>
</feature>
<comment type="caution">
    <text evidence="2">The sequence shown here is derived from an EMBL/GenBank/DDBJ whole genome shotgun (WGS) entry which is preliminary data.</text>
</comment>
<protein>
    <recommendedName>
        <fullName evidence="1">Thioredoxin domain-containing protein</fullName>
    </recommendedName>
</protein>
<dbReference type="Gene3D" id="3.40.30.10">
    <property type="entry name" value="Glutaredoxin"/>
    <property type="match status" value="1"/>
</dbReference>
<dbReference type="InterPro" id="IPR013766">
    <property type="entry name" value="Thioredoxin_domain"/>
</dbReference>
<evidence type="ECO:0000313" key="2">
    <source>
        <dbReference type="EMBL" id="KKK52383.1"/>
    </source>
</evidence>
<evidence type="ECO:0000259" key="1">
    <source>
        <dbReference type="Pfam" id="PF00085"/>
    </source>
</evidence>
<dbReference type="EMBL" id="LAZR01067042">
    <property type="protein sequence ID" value="KKK52383.1"/>
    <property type="molecule type" value="Genomic_DNA"/>
</dbReference>